<evidence type="ECO:0000313" key="1">
    <source>
        <dbReference type="EMBL" id="KAH9422757.1"/>
    </source>
</evidence>
<gene>
    <name evidence="1" type="ORF">DERP_003438</name>
</gene>
<name>A0ABQ8JJY0_DERPT</name>
<sequence length="133" mass="15046">MLQLLNYDERLRLDNGDCLDDDSRYLHSLTCCFIFESEVFCHKIERTVAICLSVTSIFVPLAKILADVDDESPPPTLAKLRSFCSNNCAIFKSNNSQRIGISILLECRRKLSFVDDDDDFLGIICNAAIAYIE</sequence>
<protein>
    <submittedName>
        <fullName evidence="1">Uncharacterized protein</fullName>
    </submittedName>
</protein>
<keyword evidence="2" id="KW-1185">Reference proteome</keyword>
<dbReference type="EMBL" id="NJHN03000036">
    <property type="protein sequence ID" value="KAH9422757.1"/>
    <property type="molecule type" value="Genomic_DNA"/>
</dbReference>
<organism evidence="1 2">
    <name type="scientific">Dermatophagoides pteronyssinus</name>
    <name type="common">European house dust mite</name>
    <dbReference type="NCBI Taxonomy" id="6956"/>
    <lineage>
        <taxon>Eukaryota</taxon>
        <taxon>Metazoa</taxon>
        <taxon>Ecdysozoa</taxon>
        <taxon>Arthropoda</taxon>
        <taxon>Chelicerata</taxon>
        <taxon>Arachnida</taxon>
        <taxon>Acari</taxon>
        <taxon>Acariformes</taxon>
        <taxon>Sarcoptiformes</taxon>
        <taxon>Astigmata</taxon>
        <taxon>Psoroptidia</taxon>
        <taxon>Analgoidea</taxon>
        <taxon>Pyroglyphidae</taxon>
        <taxon>Dermatophagoidinae</taxon>
        <taxon>Dermatophagoides</taxon>
    </lineage>
</organism>
<reference evidence="1 2" key="2">
    <citation type="journal article" date="2022" name="Mol. Biol. Evol.">
        <title>Comparative Genomics Reveals Insights into the Divergent Evolution of Astigmatic Mites and Household Pest Adaptations.</title>
        <authorList>
            <person name="Xiong Q."/>
            <person name="Wan A.T."/>
            <person name="Liu X."/>
            <person name="Fung C.S."/>
            <person name="Xiao X."/>
            <person name="Malainual N."/>
            <person name="Hou J."/>
            <person name="Wang L."/>
            <person name="Wang M."/>
            <person name="Yang K.Y."/>
            <person name="Cui Y."/>
            <person name="Leung E.L."/>
            <person name="Nong W."/>
            <person name="Shin S.K."/>
            <person name="Au S.W."/>
            <person name="Jeong K.Y."/>
            <person name="Chew F.T."/>
            <person name="Hui J.H."/>
            <person name="Leung T.F."/>
            <person name="Tungtrongchitr A."/>
            <person name="Zhong N."/>
            <person name="Liu Z."/>
            <person name="Tsui S.K."/>
        </authorList>
    </citation>
    <scope>NUCLEOTIDE SEQUENCE [LARGE SCALE GENOMIC DNA]</scope>
    <source>
        <strain evidence="1">Derp</strain>
    </source>
</reference>
<comment type="caution">
    <text evidence="1">The sequence shown here is derived from an EMBL/GenBank/DDBJ whole genome shotgun (WGS) entry which is preliminary data.</text>
</comment>
<accession>A0ABQ8JJY0</accession>
<evidence type="ECO:0000313" key="2">
    <source>
        <dbReference type="Proteomes" id="UP000887458"/>
    </source>
</evidence>
<dbReference type="Proteomes" id="UP000887458">
    <property type="component" value="Unassembled WGS sequence"/>
</dbReference>
<reference evidence="1 2" key="1">
    <citation type="journal article" date="2018" name="J. Allergy Clin. Immunol.">
        <title>High-quality assembly of Dermatophagoides pteronyssinus genome and transcriptome reveals a wide range of novel allergens.</title>
        <authorList>
            <person name="Liu X.Y."/>
            <person name="Yang K.Y."/>
            <person name="Wang M.Q."/>
            <person name="Kwok J.S."/>
            <person name="Zeng X."/>
            <person name="Yang Z."/>
            <person name="Xiao X.J."/>
            <person name="Lau C.P."/>
            <person name="Li Y."/>
            <person name="Huang Z.M."/>
            <person name="Ba J.G."/>
            <person name="Yim A.K."/>
            <person name="Ouyang C.Y."/>
            <person name="Ngai S.M."/>
            <person name="Chan T.F."/>
            <person name="Leung E.L."/>
            <person name="Liu L."/>
            <person name="Liu Z.G."/>
            <person name="Tsui S.K."/>
        </authorList>
    </citation>
    <scope>NUCLEOTIDE SEQUENCE [LARGE SCALE GENOMIC DNA]</scope>
    <source>
        <strain evidence="1">Derp</strain>
    </source>
</reference>
<proteinExistence type="predicted"/>